<protein>
    <submittedName>
        <fullName evidence="1">Uncharacterized protein</fullName>
    </submittedName>
</protein>
<gene>
    <name evidence="1" type="ORF">M8818_004933</name>
</gene>
<organism evidence="1 2">
    <name type="scientific">Zalaria obscura</name>
    <dbReference type="NCBI Taxonomy" id="2024903"/>
    <lineage>
        <taxon>Eukaryota</taxon>
        <taxon>Fungi</taxon>
        <taxon>Dikarya</taxon>
        <taxon>Ascomycota</taxon>
        <taxon>Pezizomycotina</taxon>
        <taxon>Dothideomycetes</taxon>
        <taxon>Dothideomycetidae</taxon>
        <taxon>Dothideales</taxon>
        <taxon>Zalariaceae</taxon>
        <taxon>Zalaria</taxon>
    </lineage>
</organism>
<reference evidence="1" key="1">
    <citation type="submission" date="2024-02" db="EMBL/GenBank/DDBJ databases">
        <title>Metagenome Assembled Genome of Zalaria obscura JY119.</title>
        <authorList>
            <person name="Vighnesh L."/>
            <person name="Jagadeeshwari U."/>
            <person name="Venkata Ramana C."/>
            <person name="Sasikala C."/>
        </authorList>
    </citation>
    <scope>NUCLEOTIDE SEQUENCE</scope>
    <source>
        <strain evidence="1">JY119</strain>
    </source>
</reference>
<name>A0ACC3SDJ7_9PEZI</name>
<proteinExistence type="predicted"/>
<evidence type="ECO:0000313" key="1">
    <source>
        <dbReference type="EMBL" id="KAK8205560.1"/>
    </source>
</evidence>
<sequence length="378" mass="40616">MTTLSERAAHTDKTQTVGAAPRICSITPCDSSYKLCKPGFQSSQPTNSTNLRSSTCSKKASSWRCGAGPGRHRSNSADSDLSRLLSLEEGANDILPSPPDAPTNTPQSAGAHYNSDLPLRTQQNLFPSQTGARDFETDSDALYTSLSGATLVEPTPISPSNLPSLTISPTRANALATNLNPAIILTPPRLSSRSSHRPNPLTTRSCPLDIQPRQRQGQRPKSPLPLVTRHERPSLRSPSILQKWIKDEGGLDVLSTSAESNCAPLSSGSSFLGYRAVFEMEEGFSGRVLGEVDPDDATEGLALGLGLGFGDASSRRKMEFGIGAESKKRKLSADQLDSTAVFRVDDHTSSAPPIEGKGWRNNSKKAQRPVYRTRYASI</sequence>
<dbReference type="Proteomes" id="UP001320706">
    <property type="component" value="Unassembled WGS sequence"/>
</dbReference>
<comment type="caution">
    <text evidence="1">The sequence shown here is derived from an EMBL/GenBank/DDBJ whole genome shotgun (WGS) entry which is preliminary data.</text>
</comment>
<keyword evidence="2" id="KW-1185">Reference proteome</keyword>
<evidence type="ECO:0000313" key="2">
    <source>
        <dbReference type="Proteomes" id="UP001320706"/>
    </source>
</evidence>
<dbReference type="EMBL" id="JAMKPW020000024">
    <property type="protein sequence ID" value="KAK8205560.1"/>
    <property type="molecule type" value="Genomic_DNA"/>
</dbReference>
<accession>A0ACC3SDJ7</accession>